<dbReference type="PANTHER" id="PTHR24286">
    <property type="entry name" value="CYTOCHROME P450 26"/>
    <property type="match status" value="1"/>
</dbReference>
<dbReference type="Gene3D" id="1.10.630.10">
    <property type="entry name" value="Cytochrome P450"/>
    <property type="match status" value="1"/>
</dbReference>
<evidence type="ECO:0000313" key="4">
    <source>
        <dbReference type="Proteomes" id="UP001291926"/>
    </source>
</evidence>
<proteinExistence type="predicted"/>
<dbReference type="EMBL" id="JAYDYQ010002688">
    <property type="protein sequence ID" value="KAK4477268.1"/>
    <property type="molecule type" value="Genomic_DNA"/>
</dbReference>
<dbReference type="SUPFAM" id="SSF48264">
    <property type="entry name" value="Cytochrome P450"/>
    <property type="match status" value="1"/>
</dbReference>
<dbReference type="PANTHER" id="PTHR24286:SF305">
    <property type="entry name" value="CYTOCHROME P450 708A2"/>
    <property type="match status" value="1"/>
</dbReference>
<evidence type="ECO:0008006" key="5">
    <source>
        <dbReference type="Google" id="ProtNLM"/>
    </source>
</evidence>
<keyword evidence="2" id="KW-0408">Iron</keyword>
<reference evidence="3 4" key="1">
    <citation type="journal article" date="2023" name="bioRxiv">
        <title>Genome report: Whole genome sequence and annotation of Penstemon davidsonii.</title>
        <authorList>
            <person name="Ostevik K.L."/>
            <person name="Alabady M."/>
            <person name="Zhang M."/>
            <person name="Rausher M.D."/>
        </authorList>
    </citation>
    <scope>NUCLEOTIDE SEQUENCE [LARGE SCALE GENOMIC DNA]</scope>
    <source>
        <strain evidence="3">DNT005</strain>
        <tissue evidence="3">Whole leaf</tissue>
    </source>
</reference>
<keyword evidence="4" id="KW-1185">Reference proteome</keyword>
<accession>A0ABR0CL68</accession>
<evidence type="ECO:0000313" key="3">
    <source>
        <dbReference type="EMBL" id="KAK4477268.1"/>
    </source>
</evidence>
<organism evidence="3 4">
    <name type="scientific">Penstemon davidsonii</name>
    <dbReference type="NCBI Taxonomy" id="160366"/>
    <lineage>
        <taxon>Eukaryota</taxon>
        <taxon>Viridiplantae</taxon>
        <taxon>Streptophyta</taxon>
        <taxon>Embryophyta</taxon>
        <taxon>Tracheophyta</taxon>
        <taxon>Spermatophyta</taxon>
        <taxon>Magnoliopsida</taxon>
        <taxon>eudicotyledons</taxon>
        <taxon>Gunneridae</taxon>
        <taxon>Pentapetalae</taxon>
        <taxon>asterids</taxon>
        <taxon>lamiids</taxon>
        <taxon>Lamiales</taxon>
        <taxon>Plantaginaceae</taxon>
        <taxon>Cheloneae</taxon>
        <taxon>Penstemon</taxon>
    </lineage>
</organism>
<protein>
    <recommendedName>
        <fullName evidence="5">Cytochrome P450</fullName>
    </recommendedName>
</protein>
<comment type="caution">
    <text evidence="3">The sequence shown here is derived from an EMBL/GenBank/DDBJ whole genome shotgun (WGS) entry which is preliminary data.</text>
</comment>
<dbReference type="Proteomes" id="UP001291926">
    <property type="component" value="Unassembled WGS sequence"/>
</dbReference>
<keyword evidence="1" id="KW-0479">Metal-binding</keyword>
<sequence length="257" mass="29688">MVVSADQEFNHFIFRQEEKLVVQWYTDLFEQLFKKGQSSPDHGQSIHKYMRNLILSHFGVDCLKQKLLPQFEQLVQTTLKSWSIQHSSIEVKSASVAMFGEFGAKQLFGYDLANSKHLLTDNFISFSNGLMSLPLNIPGTWYHKCLKDKEKVVNIIRDIVKERKEKNNTIKDDLLGRMIKDMKNYNFLTEELITQLLFGFLFVSFESVPSVLLFALKFISENPNVLHELTVVNETLRLANIIPGFLRKAVKDIQVNA</sequence>
<evidence type="ECO:0000256" key="1">
    <source>
        <dbReference type="ARBA" id="ARBA00022723"/>
    </source>
</evidence>
<dbReference type="InterPro" id="IPR036396">
    <property type="entry name" value="Cyt_P450_sf"/>
</dbReference>
<name>A0ABR0CL68_9LAMI</name>
<evidence type="ECO:0000256" key="2">
    <source>
        <dbReference type="ARBA" id="ARBA00023004"/>
    </source>
</evidence>
<gene>
    <name evidence="3" type="ORF">RD792_016482</name>
</gene>